<evidence type="ECO:0000313" key="3">
    <source>
        <dbReference type="EMBL" id="OGM64584.1"/>
    </source>
</evidence>
<dbReference type="EMBL" id="MGHH01000008">
    <property type="protein sequence ID" value="OGM64584.1"/>
    <property type="molecule type" value="Genomic_DNA"/>
</dbReference>
<organism evidence="3 4">
    <name type="scientific">Candidatus Woesebacteria bacterium RIFCSPLOWO2_01_FULL_39_25</name>
    <dbReference type="NCBI Taxonomy" id="1802521"/>
    <lineage>
        <taxon>Bacteria</taxon>
        <taxon>Candidatus Woeseibacteriota</taxon>
    </lineage>
</organism>
<feature type="compositionally biased region" description="Polar residues" evidence="2">
    <location>
        <begin position="9"/>
        <end position="32"/>
    </location>
</feature>
<proteinExistence type="predicted"/>
<dbReference type="AlphaFoldDB" id="A0A1F8BKJ3"/>
<evidence type="ECO:0000313" key="4">
    <source>
        <dbReference type="Proteomes" id="UP000176725"/>
    </source>
</evidence>
<keyword evidence="1" id="KW-0175">Coiled coil</keyword>
<feature type="region of interest" description="Disordered" evidence="2">
    <location>
        <begin position="805"/>
        <end position="831"/>
    </location>
</feature>
<feature type="coiled-coil region" evidence="1">
    <location>
        <begin position="1048"/>
        <end position="1075"/>
    </location>
</feature>
<feature type="region of interest" description="Disordered" evidence="2">
    <location>
        <begin position="1"/>
        <end position="36"/>
    </location>
</feature>
<dbReference type="STRING" id="1802521.A2893_06180"/>
<dbReference type="Proteomes" id="UP000176725">
    <property type="component" value="Unassembled WGS sequence"/>
</dbReference>
<comment type="caution">
    <text evidence="3">The sequence shown here is derived from an EMBL/GenBank/DDBJ whole genome shotgun (WGS) entry which is preliminary data.</text>
</comment>
<evidence type="ECO:0000256" key="2">
    <source>
        <dbReference type="SAM" id="MobiDB-lite"/>
    </source>
</evidence>
<feature type="region of interest" description="Disordered" evidence="2">
    <location>
        <begin position="944"/>
        <end position="965"/>
    </location>
</feature>
<accession>A0A1F8BKJ3</accession>
<name>A0A1F8BKJ3_9BACT</name>
<evidence type="ECO:0000256" key="1">
    <source>
        <dbReference type="SAM" id="Coils"/>
    </source>
</evidence>
<feature type="coiled-coil region" evidence="1">
    <location>
        <begin position="833"/>
        <end position="860"/>
    </location>
</feature>
<gene>
    <name evidence="3" type="ORF">A2893_06180</name>
</gene>
<protein>
    <submittedName>
        <fullName evidence="3">Uncharacterized protein</fullName>
    </submittedName>
</protein>
<reference evidence="3 4" key="1">
    <citation type="journal article" date="2016" name="Nat. Commun.">
        <title>Thousands of microbial genomes shed light on interconnected biogeochemical processes in an aquifer system.</title>
        <authorList>
            <person name="Anantharaman K."/>
            <person name="Brown C.T."/>
            <person name="Hug L.A."/>
            <person name="Sharon I."/>
            <person name="Castelle C.J."/>
            <person name="Probst A.J."/>
            <person name="Thomas B.C."/>
            <person name="Singh A."/>
            <person name="Wilkins M.J."/>
            <person name="Karaoz U."/>
            <person name="Brodie E.L."/>
            <person name="Williams K.H."/>
            <person name="Hubbard S.S."/>
            <person name="Banfield J.F."/>
        </authorList>
    </citation>
    <scope>NUCLEOTIDE SEQUENCE [LARGE SCALE GENOMIC DNA]</scope>
</reference>
<sequence length="1123" mass="128139">MSESESDEQAQTNMAKDPEQNGNANPPNTSTEDQFEIPVMSEGLRAQQELYDQYARAGNKTVELGGEKLPSLYERQTKERVDRIFENLDRDGMDRNMKNMLRVLHGGDELEATMDAYLDSTTEVTPETRKDLEARTSQELLNLRAVNFLLNPPNGVTVEGIPDGLKGKLNEFIVIQRHSVHLGAELTTASLDKRRKELGRELKRLHDRREILYKELLRQEDLLKEVKVTYAEPDKWKIKEVGEPATPEKIPEAPVVERPLVKVELPVGMAIENVDKLFESLGEQLEAGNNAYVELDERWVKELTQRSLTEPLASPDGVRMKIFRVEATPTSNPGEVNLNFNATASRERKILGLNLAPEMGVGGQVQLTNSGEGIIASGFTSQDKIGNINVANFLNAYLGGEGLNRRYKAYLTEKLGGKATDAKFIITENGKLRIDFVRATPKAEEVITPPLHFERPQDALELTRERFLQEHPGLQDYELVTFKDKDGSEKIGMAWWDGNFVKFERLNADGSVEEVSSEEQTDNLEAAKRLMDEATEEIPGEITEFKRGLYFFINDKGKLQLVEGKKEEFWTEVKPLEVEVPEGAPEETGEKPEKFLDLRKGMKDYEAVRLSDDKGNKNTLLVWWDDENNVYSEFVDEGGNKVGEEEAKPYKVPPEVEVSEYVDELVNPFQESNTLERGLYFAKDEEGKIFLVEPQFETPVGAPEEAAEKLPEVRDGDYLFVSSEVTGGENKGKVRYFKYSVEDGRLKSQETDETGSPIEGRKPKIYDTKYYTEEAVRKRIEEELDKQRTRFGRRVTELSIKEEKLASEVETGAEAEDESKEKLLSELTDDELVETTRQGLQEVKAKRQDYEADKDDANRAVEFDQSLDHYVELLQERNRRLSERYDSDANFSGDEEYEKIRDKLAGQSELLGKVDSVGAKLPVVTTYEVMLLDKEKRIRELQETLKRTEQPEEEEGKAQPPREGLKELVSDEKIMDPKSINPENFWDGIDREKIDSLNSDALNELDSALREYETSIKINDNEVGNNNLNDAVDKLTEVLAALTEPETLDTLEKDYRNLGEQIDLLREQQEELNQRYMLNRIDSEKYHGQAEEYDAKSDTLLRKYLFVGREILRKAFPSEESTK</sequence>